<keyword evidence="1" id="KW-0812">Transmembrane</keyword>
<sequence length="323" mass="33681">MGPLLLLLLQGVGPLLLLLQGMGPLLLLLLQGMGPPLLLLQGVGPLLLLLLQGMGPLLLLLQGMGPLLLLRGMGPLLPLRGMGPLLLLRGMGPLLLPAVRPRLASWPRLTGTGCLRGPPVFSSAALSWPVAAGVGPLELRTEAEEKSPGGPKYFIAAAGGIWSFSGRLGRPPAASCCSAAAGPAVWPASRLRGPKGPPRGLGHWGSTGGAARATAAHCGCAGALSSCCRRRETGRKLGNDLLSSTHLYAFPEEVNFCVEAPDQFLLCSFAKLPSISKGKQWDITSLYAESCLRMYSSVGPAPDSKESSIELMQGVKRETLLPA</sequence>
<reference evidence="2" key="2">
    <citation type="submission" date="2013-10" db="EMBL/GenBank/DDBJ databases">
        <authorList>
            <person name="Aslett M."/>
        </authorList>
    </citation>
    <scope>NUCLEOTIDE SEQUENCE [LARGE SCALE GENOMIC DNA]</scope>
    <source>
        <strain evidence="2">Houghton</strain>
    </source>
</reference>
<evidence type="ECO:0000313" key="2">
    <source>
        <dbReference type="EMBL" id="CDJ62210.1"/>
    </source>
</evidence>
<reference evidence="2" key="1">
    <citation type="submission" date="2013-10" db="EMBL/GenBank/DDBJ databases">
        <title>Genomic analysis of the causative agents of coccidiosis in chickens.</title>
        <authorList>
            <person name="Reid A.J."/>
            <person name="Blake D."/>
            <person name="Billington K."/>
            <person name="Browne H."/>
            <person name="Dunn M."/>
            <person name="Hung S."/>
            <person name="Kawahara F."/>
            <person name="Miranda-Saavedra D."/>
            <person name="Mourier T."/>
            <person name="Nagra H."/>
            <person name="Otto T.D."/>
            <person name="Rawlings N."/>
            <person name="Sanchez A."/>
            <person name="Sanders M."/>
            <person name="Subramaniam C."/>
            <person name="Tay Y."/>
            <person name="Dear P."/>
            <person name="Doerig C."/>
            <person name="Gruber A."/>
            <person name="Parkinson J."/>
            <person name="Shirley M."/>
            <person name="Wan K.L."/>
            <person name="Berriman M."/>
            <person name="Tomley F."/>
            <person name="Pain A."/>
        </authorList>
    </citation>
    <scope>NUCLEOTIDE SEQUENCE [LARGE SCALE GENOMIC DNA]</scope>
    <source>
        <strain evidence="2">Houghton</strain>
    </source>
</reference>
<dbReference type="RefSeq" id="XP_013439572.1">
    <property type="nucleotide sequence ID" value="XM_013584118.1"/>
</dbReference>
<keyword evidence="1" id="KW-1133">Transmembrane helix</keyword>
<evidence type="ECO:0000313" key="3">
    <source>
        <dbReference type="Proteomes" id="UP000030754"/>
    </source>
</evidence>
<dbReference type="OrthoDB" id="10499600at2759"/>
<organism evidence="2 3">
    <name type="scientific">Eimeria necatrix</name>
    <dbReference type="NCBI Taxonomy" id="51315"/>
    <lineage>
        <taxon>Eukaryota</taxon>
        <taxon>Sar</taxon>
        <taxon>Alveolata</taxon>
        <taxon>Apicomplexa</taxon>
        <taxon>Conoidasida</taxon>
        <taxon>Coccidia</taxon>
        <taxon>Eucoccidiorida</taxon>
        <taxon>Eimeriorina</taxon>
        <taxon>Eimeriidae</taxon>
        <taxon>Eimeria</taxon>
    </lineage>
</organism>
<gene>
    <name evidence="2" type="ORF">ENH_00008240</name>
</gene>
<proteinExistence type="predicted"/>
<evidence type="ECO:0000256" key="1">
    <source>
        <dbReference type="SAM" id="Phobius"/>
    </source>
</evidence>
<protein>
    <submittedName>
        <fullName evidence="2">Uncharacterized protein</fullName>
    </submittedName>
</protein>
<name>U6MKM7_9EIME</name>
<feature type="transmembrane region" description="Helical" evidence="1">
    <location>
        <begin position="37"/>
        <end position="61"/>
    </location>
</feature>
<dbReference type="VEuPathDB" id="ToxoDB:ENH_00008240"/>
<dbReference type="Proteomes" id="UP000030754">
    <property type="component" value="Unassembled WGS sequence"/>
</dbReference>
<accession>U6MKM7</accession>
<dbReference type="EMBL" id="HG722375">
    <property type="protein sequence ID" value="CDJ62210.1"/>
    <property type="molecule type" value="Genomic_DNA"/>
</dbReference>
<feature type="transmembrane region" description="Helical" evidence="1">
    <location>
        <begin position="6"/>
        <end position="30"/>
    </location>
</feature>
<keyword evidence="3" id="KW-1185">Reference proteome</keyword>
<keyword evidence="1" id="KW-0472">Membrane</keyword>
<dbReference type="GeneID" id="25471012"/>
<dbReference type="AlphaFoldDB" id="U6MKM7"/>